<dbReference type="Proteomes" id="UP000321797">
    <property type="component" value="Unassembled WGS sequence"/>
</dbReference>
<dbReference type="EMBL" id="MVHH01000002">
    <property type="protein sequence ID" value="ORA00836.1"/>
    <property type="molecule type" value="Genomic_DNA"/>
</dbReference>
<reference evidence="5" key="1">
    <citation type="submission" date="2015-04" db="EMBL/GenBank/DDBJ databases">
        <title>Genome sequence of Mycobacterium arupense GUC1.</title>
        <authorList>
            <person name="Greninger A.L."/>
            <person name="Cunningham G."/>
            <person name="Chiu C.Y."/>
            <person name="Miller S."/>
        </authorList>
    </citation>
    <scope>NUCLEOTIDE SEQUENCE [LARGE SCALE GENOMIC DNA]</scope>
    <source>
        <strain evidence="5">GUC1</strain>
    </source>
</reference>
<dbReference type="Gene3D" id="1.20.120.520">
    <property type="entry name" value="nmb1532 protein domain like"/>
    <property type="match status" value="1"/>
</dbReference>
<protein>
    <submittedName>
        <fullName evidence="4">Hemerythrin domain-containing protein</fullName>
    </submittedName>
</protein>
<reference evidence="4 7" key="4">
    <citation type="submission" date="2018-09" db="EMBL/GenBank/DDBJ databases">
        <title>Metagenome Assembled Genomes from an Advanced Water Purification Facility.</title>
        <authorList>
            <person name="Stamps B.W."/>
            <person name="Spear J.R."/>
        </authorList>
    </citation>
    <scope>NUCLEOTIDE SEQUENCE [LARGE SCALE GENOMIC DNA]</scope>
    <source>
        <strain evidence="4">Bin_29_2</strain>
    </source>
</reference>
<reference evidence="2" key="2">
    <citation type="submission" date="2015-04" db="EMBL/GenBank/DDBJ databases">
        <title>Genome sequence of Mycobacterium arupense strain GUC1.</title>
        <authorList>
            <person name="Greninger A.L."/>
            <person name="Cunningham G."/>
            <person name="Chiu C.Y."/>
            <person name="Miller S."/>
        </authorList>
    </citation>
    <scope>NUCLEOTIDE SEQUENCE</scope>
    <source>
        <strain evidence="2">GUC1</strain>
    </source>
</reference>
<dbReference type="Proteomes" id="UP000034416">
    <property type="component" value="Unassembled WGS sequence"/>
</dbReference>
<evidence type="ECO:0000313" key="2">
    <source>
        <dbReference type="EMBL" id="KKC01338.1"/>
    </source>
</evidence>
<comment type="caution">
    <text evidence="2">The sequence shown here is derived from an EMBL/GenBank/DDBJ whole genome shotgun (WGS) entry which is preliminary data.</text>
</comment>
<gene>
    <name evidence="3" type="ORF">BST15_01690</name>
    <name evidence="4" type="ORF">E6Q54_00340</name>
    <name evidence="2" type="ORF">WR43_00035</name>
</gene>
<dbReference type="RefSeq" id="WP_046187572.1">
    <property type="nucleotide sequence ID" value="NZ_JACKUJ010000045.1"/>
</dbReference>
<dbReference type="OrthoDB" id="9793637at2"/>
<evidence type="ECO:0000313" key="3">
    <source>
        <dbReference type="EMBL" id="ORA00836.1"/>
    </source>
</evidence>
<dbReference type="EMBL" id="SSGD01000002">
    <property type="protein sequence ID" value="TXI60589.1"/>
    <property type="molecule type" value="Genomic_DNA"/>
</dbReference>
<dbReference type="EMBL" id="LASW01000001">
    <property type="protein sequence ID" value="KKC01338.1"/>
    <property type="molecule type" value="Genomic_DNA"/>
</dbReference>
<evidence type="ECO:0000313" key="4">
    <source>
        <dbReference type="EMBL" id="TXI60589.1"/>
    </source>
</evidence>
<keyword evidence="6" id="KW-1185">Reference proteome</keyword>
<evidence type="ECO:0000313" key="7">
    <source>
        <dbReference type="Proteomes" id="UP000321797"/>
    </source>
</evidence>
<dbReference type="SMR" id="A0A0F5N4Y7"/>
<feature type="domain" description="Hemerythrin-like" evidence="1">
    <location>
        <begin position="4"/>
        <end position="116"/>
    </location>
</feature>
<reference evidence="3 6" key="3">
    <citation type="submission" date="2016-12" db="EMBL/GenBank/DDBJ databases">
        <title>The new phylogeny of genus Mycobacterium.</title>
        <authorList>
            <person name="Tortoli E."/>
            <person name="Trovato A."/>
            <person name="Cirillo D.M."/>
        </authorList>
    </citation>
    <scope>NUCLEOTIDE SEQUENCE [LARGE SCALE GENOMIC DNA]</scope>
    <source>
        <strain evidence="3 6">DSM 44942</strain>
    </source>
</reference>
<dbReference type="PATRIC" id="fig|342002.3.peg.289"/>
<dbReference type="InterPro" id="IPR012312">
    <property type="entry name" value="Hemerythrin-like"/>
</dbReference>
<proteinExistence type="predicted"/>
<name>A0A0F5N4Y7_9MYCO</name>
<evidence type="ECO:0000259" key="1">
    <source>
        <dbReference type="Pfam" id="PF01814"/>
    </source>
</evidence>
<dbReference type="AlphaFoldDB" id="A0A0F5N4Y7"/>
<sequence length="162" mass="18418">MSNAYDVLRAHHNVLRGLGSKLKAAPVGSVERQQTLDHLLREFTIHMRIEDDIYYPALTAASRLISIAHAEHRQIYDQLAVALRTPASSPRHTDEWNSFLTVLEAHADEEERDLVPPPAPVDLSEAELEELGSRMTAEMERQRNSKFEELHVKARMALLKAF</sequence>
<dbReference type="STRING" id="342002.BST15_01690"/>
<evidence type="ECO:0000313" key="5">
    <source>
        <dbReference type="Proteomes" id="UP000034416"/>
    </source>
</evidence>
<dbReference type="Proteomes" id="UP000192327">
    <property type="component" value="Unassembled WGS sequence"/>
</dbReference>
<organism evidence="2 5">
    <name type="scientific">Mycolicibacter arupensis</name>
    <dbReference type="NCBI Taxonomy" id="342002"/>
    <lineage>
        <taxon>Bacteria</taxon>
        <taxon>Bacillati</taxon>
        <taxon>Actinomycetota</taxon>
        <taxon>Actinomycetes</taxon>
        <taxon>Mycobacteriales</taxon>
        <taxon>Mycobacteriaceae</taxon>
        <taxon>Mycolicibacter</taxon>
    </lineage>
</organism>
<dbReference type="Pfam" id="PF01814">
    <property type="entry name" value="Hemerythrin"/>
    <property type="match status" value="1"/>
</dbReference>
<accession>A0A0F5N4Y7</accession>
<dbReference type="PANTHER" id="PTHR35585">
    <property type="entry name" value="HHE DOMAIN PROTEIN (AFU_ORTHOLOGUE AFUA_4G00730)"/>
    <property type="match status" value="1"/>
</dbReference>
<evidence type="ECO:0000313" key="6">
    <source>
        <dbReference type="Proteomes" id="UP000192327"/>
    </source>
</evidence>
<dbReference type="PANTHER" id="PTHR35585:SF1">
    <property type="entry name" value="HHE DOMAIN PROTEIN (AFU_ORTHOLOGUE AFUA_4G00730)"/>
    <property type="match status" value="1"/>
</dbReference>